<dbReference type="GeneID" id="109586029"/>
<feature type="domain" description="Death" evidence="3">
    <location>
        <begin position="638"/>
        <end position="718"/>
    </location>
</feature>
<evidence type="ECO:0000313" key="5">
    <source>
        <dbReference type="EnsemblMetazoa" id="XP_019857756.1"/>
    </source>
</evidence>
<dbReference type="RefSeq" id="XP_019857756.1">
    <property type="nucleotide sequence ID" value="XM_020002197.1"/>
</dbReference>
<dbReference type="GO" id="GO:0007165">
    <property type="term" value="P:signal transduction"/>
    <property type="evidence" value="ECO:0007669"/>
    <property type="project" value="InterPro"/>
</dbReference>
<evidence type="ECO:0000313" key="6">
    <source>
        <dbReference type="Proteomes" id="UP000007879"/>
    </source>
</evidence>
<evidence type="ECO:0000259" key="4">
    <source>
        <dbReference type="PROSITE" id="PS50209"/>
    </source>
</evidence>
<reference evidence="6" key="1">
    <citation type="journal article" date="2010" name="Nature">
        <title>The Amphimedon queenslandica genome and the evolution of animal complexity.</title>
        <authorList>
            <person name="Srivastava M."/>
            <person name="Simakov O."/>
            <person name="Chapman J."/>
            <person name="Fahey B."/>
            <person name="Gauthier M.E."/>
            <person name="Mitros T."/>
            <person name="Richards G.S."/>
            <person name="Conaco C."/>
            <person name="Dacre M."/>
            <person name="Hellsten U."/>
            <person name="Larroux C."/>
            <person name="Putnam N.H."/>
            <person name="Stanke M."/>
            <person name="Adamska M."/>
            <person name="Darling A."/>
            <person name="Degnan S.M."/>
            <person name="Oakley T.H."/>
            <person name="Plachetzki D.C."/>
            <person name="Zhai Y."/>
            <person name="Adamski M."/>
            <person name="Calcino A."/>
            <person name="Cummins S.F."/>
            <person name="Goodstein D.M."/>
            <person name="Harris C."/>
            <person name="Jackson D.J."/>
            <person name="Leys S.P."/>
            <person name="Shu S."/>
            <person name="Woodcroft B.J."/>
            <person name="Vervoort M."/>
            <person name="Kosik K.S."/>
            <person name="Manning G."/>
            <person name="Degnan B.M."/>
            <person name="Rokhsar D.S."/>
        </authorList>
    </citation>
    <scope>NUCLEOTIDE SEQUENCE [LARGE SCALE GENOMIC DNA]</scope>
</reference>
<dbReference type="Pfam" id="PF00531">
    <property type="entry name" value="Death"/>
    <property type="match status" value="1"/>
</dbReference>
<dbReference type="AlphaFoldDB" id="A0AAN0JLX1"/>
<evidence type="ECO:0000256" key="2">
    <source>
        <dbReference type="SAM" id="MobiDB-lite"/>
    </source>
</evidence>
<dbReference type="InterPro" id="IPR011029">
    <property type="entry name" value="DEATH-like_dom_sf"/>
</dbReference>
<evidence type="ECO:0000256" key="1">
    <source>
        <dbReference type="SAM" id="Coils"/>
    </source>
</evidence>
<keyword evidence="6" id="KW-1185">Reference proteome</keyword>
<evidence type="ECO:0000259" key="3">
    <source>
        <dbReference type="PROSITE" id="PS50017"/>
    </source>
</evidence>
<proteinExistence type="predicted"/>
<accession>A0AAN0JLX1</accession>
<dbReference type="Proteomes" id="UP000007879">
    <property type="component" value="Unassembled WGS sequence"/>
</dbReference>
<keyword evidence="1" id="KW-0175">Coiled coil</keyword>
<dbReference type="SUPFAM" id="SSF47986">
    <property type="entry name" value="DEATH domain"/>
    <property type="match status" value="2"/>
</dbReference>
<dbReference type="KEGG" id="aqu:109586029"/>
<dbReference type="EnsemblMetazoa" id="XM_020002197.1">
    <property type="protein sequence ID" value="XP_019857756.1"/>
    <property type="gene ID" value="LOC109586029"/>
</dbReference>
<feature type="coiled-coil region" evidence="1">
    <location>
        <begin position="430"/>
        <end position="566"/>
    </location>
</feature>
<sequence>MASKFTPSRAPSFSCSVPVDPPNQLTINDLPEVFQLLRNYHYPGESYYNLGLFLGLSQVTLYDITISYRGDIEGGLRECLTKWLQKADDVQKTNGGPTIYSLVSALRRIGENGVADGIDMEKHPACRILARYSSNQSLLSALPLLYISLYQAELVQEITFTHYRRGERLLDEIKEAVCKDYRKLVAFAVIVCKDTTTAEIGRAIIIDYRSVYKSDDENGLKIYLPVNVTLEFEMMRLKFGQIFITVRTIMMNNPQSPTLDDIKRCKDIIDILQLVRENSSLDNISVLEYLVNEFSIEEANLVIKEYKGAVEELKMKLIQFLEGQLLKVSSLIKYITIFVDEVAGYSVLNDVKSLSSAVLSHHVTVNAIISDSSGDSLWKDWEQESFTDDFDDPIVLSKDATFATEVPAGATESVSHFYQEEEDTKDEDQVMLLQKKVERIEKELEEEKELYIKEEQFHEQVIKEYEEELLQQKRKLIQSEKKIAALTELHEEVIGLLKLKGEQYEELKSDNELTHKQLEEFQKKLKEEIQRSSSFVRQKEVALKEKDELQIKIDDLQQELELQQVKNPKEVSELQSIIKKIINDSETFQKQRKALILENERLMSLLKDHNVPVQQKEETEILQETETVHSCTYISKGDISQLSVILEPVKDDWYHIGQCLEVKESVLTEIKEMTPVDSRLTHVLETWCHEKDRTITELKESLKRMDRDDILKGLHELPTGHYTMNNDEEYDINVKDSKEFENHIEAENKEIKTTQTTLDKEIQFNYLVPSQDNLEGLSESQIAGKKLFLVQGDKPQLMNWEEYGLRISVPEDSLSASETVEVSVLALVGGHFKYIYYYIKKEYSHTEFDQNITFKLQSPKRCIELIFNDEQQTEPTTGWRIKPHLMPCQIKEHEILGFGDISTTIPPSCLVSIYAENSPHTVPNLSYSVPLKGVQEQTKIIINRSLRNISSSDPVNIKRSPPLAPPPPTPSGKFRSDIAHSVMTECTSSIKDCGIDINFLVDKLLEHKIVNSREKRKITARETDDEKMDELLHIILSSIRMNGKVFGIFIDILREEDTLRTIALADTLMDKYKE</sequence>
<evidence type="ECO:0008006" key="7">
    <source>
        <dbReference type="Google" id="ProtNLM"/>
    </source>
</evidence>
<organism evidence="5 6">
    <name type="scientific">Amphimedon queenslandica</name>
    <name type="common">Sponge</name>
    <dbReference type="NCBI Taxonomy" id="400682"/>
    <lineage>
        <taxon>Eukaryota</taxon>
        <taxon>Metazoa</taxon>
        <taxon>Porifera</taxon>
        <taxon>Demospongiae</taxon>
        <taxon>Heteroscleromorpha</taxon>
        <taxon>Haplosclerida</taxon>
        <taxon>Niphatidae</taxon>
        <taxon>Amphimedon</taxon>
    </lineage>
</organism>
<dbReference type="GO" id="GO:0042981">
    <property type="term" value="P:regulation of apoptotic process"/>
    <property type="evidence" value="ECO:0007669"/>
    <property type="project" value="InterPro"/>
</dbReference>
<name>A0AAN0JLX1_AMPQE</name>
<dbReference type="InterPro" id="IPR000488">
    <property type="entry name" value="Death_dom"/>
</dbReference>
<protein>
    <recommendedName>
        <fullName evidence="7">Death domain-containing protein</fullName>
    </recommendedName>
</protein>
<feature type="domain" description="CARD" evidence="4">
    <location>
        <begin position="990"/>
        <end position="1057"/>
    </location>
</feature>
<feature type="region of interest" description="Disordered" evidence="2">
    <location>
        <begin position="952"/>
        <end position="973"/>
    </location>
</feature>
<reference evidence="5" key="2">
    <citation type="submission" date="2024-06" db="UniProtKB">
        <authorList>
            <consortium name="EnsemblMetazoa"/>
        </authorList>
    </citation>
    <scope>IDENTIFICATION</scope>
</reference>
<dbReference type="InterPro" id="IPR001315">
    <property type="entry name" value="CARD"/>
</dbReference>
<dbReference type="PROSITE" id="PS50209">
    <property type="entry name" value="CARD"/>
    <property type="match status" value="1"/>
</dbReference>
<dbReference type="PROSITE" id="PS50017">
    <property type="entry name" value="DEATH_DOMAIN"/>
    <property type="match status" value="1"/>
</dbReference>
<dbReference type="CDD" id="cd01671">
    <property type="entry name" value="CARD"/>
    <property type="match status" value="1"/>
</dbReference>
<dbReference type="CDD" id="cd01670">
    <property type="entry name" value="Death"/>
    <property type="match status" value="2"/>
</dbReference>
<dbReference type="Gene3D" id="1.10.533.10">
    <property type="entry name" value="Death Domain, Fas"/>
    <property type="match status" value="3"/>
</dbReference>